<dbReference type="EMBL" id="QYUM01000003">
    <property type="protein sequence ID" value="RJF91312.1"/>
    <property type="molecule type" value="Genomic_DNA"/>
</dbReference>
<dbReference type="CDD" id="cd02440">
    <property type="entry name" value="AdoMet_MTases"/>
    <property type="match status" value="1"/>
</dbReference>
<gene>
    <name evidence="2" type="ORF">D3876_14495</name>
</gene>
<sequence length="241" mass="27295">MLRPWAQIKAAGQNVNYARKVWQRLNGVYPRECNICGYAGMFRAAGLPPRFDARCPRCLSLERHRHQALWISSNEHALLRNKRILHFAAEPILRKIYSALAARYASADIRGDGADMTLNLEQIDQPNASWDVIVANHVLEHVDDRKALAEMHRVLAPGGLAILSFPIAPLYEKTYENPAIISKADRDLHFGQWDHVRYYGADAADRIAAAGFEVSTFSVGEPYVHRHGITRNTRDFLARKL</sequence>
<feature type="domain" description="Methyltransferase type 11" evidence="1">
    <location>
        <begin position="116"/>
        <end position="162"/>
    </location>
</feature>
<evidence type="ECO:0000313" key="2">
    <source>
        <dbReference type="EMBL" id="RJF91312.1"/>
    </source>
</evidence>
<dbReference type="InterPro" id="IPR013216">
    <property type="entry name" value="Methyltransf_11"/>
</dbReference>
<keyword evidence="3" id="KW-1185">Reference proteome</keyword>
<evidence type="ECO:0000259" key="1">
    <source>
        <dbReference type="Pfam" id="PF08241"/>
    </source>
</evidence>
<accession>A0A418WMT7</accession>
<dbReference type="RefSeq" id="WP_119763304.1">
    <property type="nucleotide sequence ID" value="NZ_QYUM01000003.1"/>
</dbReference>
<dbReference type="OrthoDB" id="9777830at2"/>
<keyword evidence="2" id="KW-0489">Methyltransferase</keyword>
<protein>
    <submittedName>
        <fullName evidence="2">Class I SAM-dependent methyltransferase</fullName>
    </submittedName>
</protein>
<evidence type="ECO:0000313" key="3">
    <source>
        <dbReference type="Proteomes" id="UP000286100"/>
    </source>
</evidence>
<dbReference type="GO" id="GO:0032259">
    <property type="term" value="P:methylation"/>
    <property type="evidence" value="ECO:0007669"/>
    <property type="project" value="UniProtKB-KW"/>
</dbReference>
<keyword evidence="2" id="KW-0808">Transferase</keyword>
<name>A0A418WMT7_9SPHN</name>
<reference evidence="2 3" key="1">
    <citation type="submission" date="2018-09" db="EMBL/GenBank/DDBJ databases">
        <authorList>
            <person name="Zhu H."/>
        </authorList>
    </citation>
    <scope>NUCLEOTIDE SEQUENCE [LARGE SCALE GENOMIC DNA]</scope>
    <source>
        <strain evidence="2 3">K2R01-6</strain>
    </source>
</reference>
<proteinExistence type="predicted"/>
<dbReference type="SUPFAM" id="SSF53335">
    <property type="entry name" value="S-adenosyl-L-methionine-dependent methyltransferases"/>
    <property type="match status" value="1"/>
</dbReference>
<dbReference type="GO" id="GO:0008757">
    <property type="term" value="F:S-adenosylmethionine-dependent methyltransferase activity"/>
    <property type="evidence" value="ECO:0007669"/>
    <property type="project" value="InterPro"/>
</dbReference>
<organism evidence="2 3">
    <name type="scientific">Sphingomonas cavernae</name>
    <dbReference type="NCBI Taxonomy" id="2320861"/>
    <lineage>
        <taxon>Bacteria</taxon>
        <taxon>Pseudomonadati</taxon>
        <taxon>Pseudomonadota</taxon>
        <taxon>Alphaproteobacteria</taxon>
        <taxon>Sphingomonadales</taxon>
        <taxon>Sphingomonadaceae</taxon>
        <taxon>Sphingomonas</taxon>
    </lineage>
</organism>
<dbReference type="Gene3D" id="3.40.50.150">
    <property type="entry name" value="Vaccinia Virus protein VP39"/>
    <property type="match status" value="1"/>
</dbReference>
<comment type="caution">
    <text evidence="2">The sequence shown here is derived from an EMBL/GenBank/DDBJ whole genome shotgun (WGS) entry which is preliminary data.</text>
</comment>
<dbReference type="AlphaFoldDB" id="A0A418WMT7"/>
<dbReference type="Pfam" id="PF08241">
    <property type="entry name" value="Methyltransf_11"/>
    <property type="match status" value="1"/>
</dbReference>
<dbReference type="Proteomes" id="UP000286100">
    <property type="component" value="Unassembled WGS sequence"/>
</dbReference>
<dbReference type="InterPro" id="IPR029063">
    <property type="entry name" value="SAM-dependent_MTases_sf"/>
</dbReference>